<keyword evidence="1" id="KW-0732">Signal</keyword>
<feature type="chain" id="PRO_5043002824" description="Secreted protein" evidence="1">
    <location>
        <begin position="19"/>
        <end position="108"/>
    </location>
</feature>
<proteinExistence type="predicted"/>
<comment type="caution">
    <text evidence="2">The sequence shown here is derived from an EMBL/GenBank/DDBJ whole genome shotgun (WGS) entry which is preliminary data.</text>
</comment>
<feature type="signal peptide" evidence="1">
    <location>
        <begin position="1"/>
        <end position="18"/>
    </location>
</feature>
<dbReference type="AlphaFoldDB" id="A0AAN5C9P0"/>
<name>A0AAN5C9P0_9BILA</name>
<evidence type="ECO:0000313" key="2">
    <source>
        <dbReference type="EMBL" id="GMR33351.1"/>
    </source>
</evidence>
<evidence type="ECO:0008006" key="4">
    <source>
        <dbReference type="Google" id="ProtNLM"/>
    </source>
</evidence>
<keyword evidence="3" id="KW-1185">Reference proteome</keyword>
<sequence>MSLSTSIVLVLLIYGADASCSDHYTNLVSADSDASLLIVSDSTTFKCVYNVDTAVGPPETMGTCDLSCPQDSEVVALYAGNDKQVYLSAAHFDSTWTGQQTSSAIDLG</sequence>
<dbReference type="EMBL" id="BTRK01000001">
    <property type="protein sequence ID" value="GMR33351.1"/>
    <property type="molecule type" value="Genomic_DNA"/>
</dbReference>
<organism evidence="2 3">
    <name type="scientific">Pristionchus mayeri</name>
    <dbReference type="NCBI Taxonomy" id="1317129"/>
    <lineage>
        <taxon>Eukaryota</taxon>
        <taxon>Metazoa</taxon>
        <taxon>Ecdysozoa</taxon>
        <taxon>Nematoda</taxon>
        <taxon>Chromadorea</taxon>
        <taxon>Rhabditida</taxon>
        <taxon>Rhabditina</taxon>
        <taxon>Diplogasteromorpha</taxon>
        <taxon>Diplogasteroidea</taxon>
        <taxon>Neodiplogasteridae</taxon>
        <taxon>Pristionchus</taxon>
    </lineage>
</organism>
<evidence type="ECO:0000313" key="3">
    <source>
        <dbReference type="Proteomes" id="UP001328107"/>
    </source>
</evidence>
<reference evidence="3" key="1">
    <citation type="submission" date="2022-10" db="EMBL/GenBank/DDBJ databases">
        <title>Genome assembly of Pristionchus species.</title>
        <authorList>
            <person name="Yoshida K."/>
            <person name="Sommer R.J."/>
        </authorList>
    </citation>
    <scope>NUCLEOTIDE SEQUENCE [LARGE SCALE GENOMIC DNA]</scope>
    <source>
        <strain evidence="3">RS5460</strain>
    </source>
</reference>
<dbReference type="Proteomes" id="UP001328107">
    <property type="component" value="Unassembled WGS sequence"/>
</dbReference>
<accession>A0AAN5C9P0</accession>
<evidence type="ECO:0000256" key="1">
    <source>
        <dbReference type="SAM" id="SignalP"/>
    </source>
</evidence>
<feature type="non-terminal residue" evidence="2">
    <location>
        <position position="108"/>
    </location>
</feature>
<gene>
    <name evidence="2" type="ORF">PMAYCL1PPCAC_03546</name>
</gene>
<protein>
    <recommendedName>
        <fullName evidence="4">Secreted protein</fullName>
    </recommendedName>
</protein>